<dbReference type="CDD" id="cd17470">
    <property type="entry name" value="T3SS_Flik_C"/>
    <property type="match status" value="1"/>
</dbReference>
<reference evidence="3 4" key="1">
    <citation type="submission" date="2020-01" db="EMBL/GenBank/DDBJ databases">
        <title>Whole genome sequence of Heliobacterium gestii DSM 11169.</title>
        <authorList>
            <person name="Kyndt J.A."/>
            <person name="Meyer T.E."/>
        </authorList>
    </citation>
    <scope>NUCLEOTIDE SEQUENCE [LARGE SCALE GENOMIC DNA]</scope>
    <source>
        <strain evidence="3 4">DSM 11169</strain>
    </source>
</reference>
<dbReference type="RefSeq" id="WP_161262046.1">
    <property type="nucleotide sequence ID" value="NZ_JAFBDC010000007.1"/>
</dbReference>
<feature type="region of interest" description="Disordered" evidence="1">
    <location>
        <begin position="1"/>
        <end position="214"/>
    </location>
</feature>
<feature type="compositionally biased region" description="Polar residues" evidence="1">
    <location>
        <begin position="513"/>
        <end position="539"/>
    </location>
</feature>
<dbReference type="InterPro" id="IPR038610">
    <property type="entry name" value="FliK-like_C_sf"/>
</dbReference>
<feature type="compositionally biased region" description="Polar residues" evidence="1">
    <location>
        <begin position="132"/>
        <end position="155"/>
    </location>
</feature>
<protein>
    <recommendedName>
        <fullName evidence="2">Flagellar hook-length control protein-like C-terminal domain-containing protein</fullName>
    </recommendedName>
</protein>
<evidence type="ECO:0000259" key="2">
    <source>
        <dbReference type="Pfam" id="PF02120"/>
    </source>
</evidence>
<name>A0A845LGB3_HELGE</name>
<evidence type="ECO:0000313" key="3">
    <source>
        <dbReference type="EMBL" id="MZP43475.1"/>
    </source>
</evidence>
<feature type="region of interest" description="Disordered" evidence="1">
    <location>
        <begin position="248"/>
        <end position="270"/>
    </location>
</feature>
<keyword evidence="4" id="KW-1185">Reference proteome</keyword>
<comment type="caution">
    <text evidence="3">The sequence shown here is derived from an EMBL/GenBank/DDBJ whole genome shotgun (WGS) entry which is preliminary data.</text>
</comment>
<feature type="domain" description="Flagellar hook-length control protein-like C-terminal" evidence="2">
    <location>
        <begin position="431"/>
        <end position="506"/>
    </location>
</feature>
<feature type="compositionally biased region" description="Low complexity" evidence="1">
    <location>
        <begin position="389"/>
        <end position="403"/>
    </location>
</feature>
<gene>
    <name evidence="3" type="ORF">GTO89_10530</name>
</gene>
<dbReference type="Gene3D" id="3.30.750.140">
    <property type="match status" value="1"/>
</dbReference>
<evidence type="ECO:0000256" key="1">
    <source>
        <dbReference type="SAM" id="MobiDB-lite"/>
    </source>
</evidence>
<accession>A0A845LGB3</accession>
<sequence>MADLSILNGLTSPPTSAPSLGTGKGTKGGATGTGQLGKGFSGYLHDSLAYFPQPQTNQASARQLPSGSVQRSAERHRDSERPEKPALLTATRESRLSEKSAKGPSISREDERGDDRQENQEVRNQPERTNSDGDSSQASKSETQPQELETSSPAPDQSEDAEETAQKEDASDAVSPLATPLVAVSFQTSPDVEETAGSAAVAPASAEGEKKSEPLSPVLAGAVPQQPANGDVKADAKGEQTIKVLAGPLPTAMPEQTHQPQEQPATPLLPSTVVTETTSAASETKNAAPLLPVSPSQLTLLAGMRKETVETTAGQSVTATEPLSDGQPALVQRVTEGSGAATPQGSGENATGWMAGGQNPTTFTQATAKGVQAGEESPFRLNEAQGGNSRTTTSAADTVSAATKPALSREASNVMRTEVFRQIVANSELLKKADASELRIQLKPEFLGKVNLNLSVENGIVSVRIAAENPQVRQMIESNLNQLKQSLEEQGLRFDRVEVGVGQQGTDSRHSAGDSQQSSAGRWGSQKSGQSDESASINGSGAVDAVAARSYYREDTTVEFLA</sequence>
<dbReference type="EMBL" id="WXEX01000008">
    <property type="protein sequence ID" value="MZP43475.1"/>
    <property type="molecule type" value="Genomic_DNA"/>
</dbReference>
<feature type="compositionally biased region" description="Polar residues" evidence="1">
    <location>
        <begin position="53"/>
        <end position="71"/>
    </location>
</feature>
<dbReference type="AlphaFoldDB" id="A0A845LGB3"/>
<dbReference type="Proteomes" id="UP000471031">
    <property type="component" value="Unassembled WGS sequence"/>
</dbReference>
<dbReference type="OrthoDB" id="1950002at2"/>
<feature type="compositionally biased region" description="Gly residues" evidence="1">
    <location>
        <begin position="22"/>
        <end position="40"/>
    </location>
</feature>
<feature type="compositionally biased region" description="Polar residues" evidence="1">
    <location>
        <begin position="254"/>
        <end position="264"/>
    </location>
</feature>
<feature type="compositionally biased region" description="Low complexity" evidence="1">
    <location>
        <begin position="195"/>
        <end position="206"/>
    </location>
</feature>
<feature type="compositionally biased region" description="Polar residues" evidence="1">
    <location>
        <begin position="8"/>
        <end position="19"/>
    </location>
</feature>
<dbReference type="Pfam" id="PF02120">
    <property type="entry name" value="Flg_hook"/>
    <property type="match status" value="1"/>
</dbReference>
<organism evidence="3 4">
    <name type="scientific">Heliomicrobium gestii</name>
    <name type="common">Heliobacterium gestii</name>
    <dbReference type="NCBI Taxonomy" id="2699"/>
    <lineage>
        <taxon>Bacteria</taxon>
        <taxon>Bacillati</taxon>
        <taxon>Bacillota</taxon>
        <taxon>Clostridia</taxon>
        <taxon>Eubacteriales</taxon>
        <taxon>Heliobacteriaceae</taxon>
        <taxon>Heliomicrobium</taxon>
    </lineage>
</organism>
<proteinExistence type="predicted"/>
<feature type="region of interest" description="Disordered" evidence="1">
    <location>
        <begin position="502"/>
        <end position="540"/>
    </location>
</feature>
<evidence type="ECO:0000313" key="4">
    <source>
        <dbReference type="Proteomes" id="UP000471031"/>
    </source>
</evidence>
<feature type="region of interest" description="Disordered" evidence="1">
    <location>
        <begin position="381"/>
        <end position="404"/>
    </location>
</feature>
<dbReference type="InterPro" id="IPR021136">
    <property type="entry name" value="Flagellar_hook_control-like_C"/>
</dbReference>
<feature type="compositionally biased region" description="Basic and acidic residues" evidence="1">
    <location>
        <begin position="72"/>
        <end position="84"/>
    </location>
</feature>
<feature type="compositionally biased region" description="Basic and acidic residues" evidence="1">
    <location>
        <begin position="92"/>
        <end position="131"/>
    </location>
</feature>